<dbReference type="OrthoDB" id="4473401at2759"/>
<reference evidence="2" key="1">
    <citation type="submission" date="2019-06" db="EMBL/GenBank/DDBJ databases">
        <title>G10K-VGP Goodes thornscrub tortoise genome, primary haplotype.</title>
        <authorList>
            <person name="Murphy B."/>
            <person name="Edwards T."/>
            <person name="Rhie A."/>
            <person name="Koren S."/>
            <person name="Phillippy A."/>
            <person name="Fedrigo O."/>
            <person name="Haase B."/>
            <person name="Mountcastle J."/>
            <person name="Lewin H."/>
            <person name="Damas J."/>
            <person name="Howe K."/>
            <person name="Formenti G."/>
            <person name="Myers G."/>
            <person name="Durbin R."/>
            <person name="Jarvis E.D."/>
        </authorList>
    </citation>
    <scope>NUCLEOTIDE SEQUENCE [LARGE SCALE GENOMIC DNA]</scope>
</reference>
<accession>A0A8C4XZJ3</accession>
<reference evidence="2" key="3">
    <citation type="submission" date="2025-09" db="UniProtKB">
        <authorList>
            <consortium name="Ensembl"/>
        </authorList>
    </citation>
    <scope>IDENTIFICATION</scope>
</reference>
<dbReference type="Gene3D" id="4.10.75.10">
    <property type="entry name" value="Elafin-like"/>
    <property type="match status" value="2"/>
</dbReference>
<dbReference type="GO" id="GO:0005576">
    <property type="term" value="C:extracellular region"/>
    <property type="evidence" value="ECO:0007669"/>
    <property type="project" value="InterPro"/>
</dbReference>
<dbReference type="InterPro" id="IPR036645">
    <property type="entry name" value="Elafin-like_sf"/>
</dbReference>
<name>A0A8C4XZJ3_9SAUR</name>
<proteinExistence type="predicted"/>
<dbReference type="AlphaFoldDB" id="A0A8C4XZJ3"/>
<evidence type="ECO:0000313" key="2">
    <source>
        <dbReference type="Ensembl" id="ENSGEVP00005008342.1"/>
    </source>
</evidence>
<evidence type="ECO:0000313" key="3">
    <source>
        <dbReference type="Proteomes" id="UP000694390"/>
    </source>
</evidence>
<protein>
    <recommendedName>
        <fullName evidence="1">WAP domain-containing protein</fullName>
    </recommendedName>
</protein>
<organism evidence="2 3">
    <name type="scientific">Gopherus evgoodei</name>
    <name type="common">Goodes thornscrub tortoise</name>
    <dbReference type="NCBI Taxonomy" id="1825980"/>
    <lineage>
        <taxon>Eukaryota</taxon>
        <taxon>Metazoa</taxon>
        <taxon>Chordata</taxon>
        <taxon>Craniata</taxon>
        <taxon>Vertebrata</taxon>
        <taxon>Euteleostomi</taxon>
        <taxon>Archelosauria</taxon>
        <taxon>Testudinata</taxon>
        <taxon>Testudines</taxon>
        <taxon>Cryptodira</taxon>
        <taxon>Durocryptodira</taxon>
        <taxon>Testudinoidea</taxon>
        <taxon>Testudinidae</taxon>
        <taxon>Gopherus</taxon>
    </lineage>
</organism>
<keyword evidence="3" id="KW-1185">Reference proteome</keyword>
<sequence length="108" mass="11624">VPAVPQLCAPPGQDVPLLSTAGWWGGELQPGRHSNQCLDDHVCERHEKCCDTGCRRECSEDKSGDGPTGACVDKCRADEDCPRGQRCRSNGCGRVCQDVSQGEARPRA</sequence>
<feature type="domain" description="WAP" evidence="1">
    <location>
        <begin position="30"/>
        <end position="59"/>
    </location>
</feature>
<dbReference type="GO" id="GO:0030414">
    <property type="term" value="F:peptidase inhibitor activity"/>
    <property type="evidence" value="ECO:0007669"/>
    <property type="project" value="InterPro"/>
</dbReference>
<dbReference type="SUPFAM" id="SSF57256">
    <property type="entry name" value="Elafin-like"/>
    <property type="match status" value="1"/>
</dbReference>
<dbReference type="Proteomes" id="UP000694390">
    <property type="component" value="Chromosome 14"/>
</dbReference>
<feature type="domain" description="WAP" evidence="1">
    <location>
        <begin position="68"/>
        <end position="98"/>
    </location>
</feature>
<dbReference type="GeneTree" id="ENSGT01020000231780"/>
<evidence type="ECO:0000259" key="1">
    <source>
        <dbReference type="Pfam" id="PF00095"/>
    </source>
</evidence>
<reference evidence="2" key="2">
    <citation type="submission" date="2025-08" db="UniProtKB">
        <authorList>
            <consortium name="Ensembl"/>
        </authorList>
    </citation>
    <scope>IDENTIFICATION</scope>
</reference>
<dbReference type="Ensembl" id="ENSGEVT00005008757.1">
    <property type="protein sequence ID" value="ENSGEVP00005008342.1"/>
    <property type="gene ID" value="ENSGEVG00005005996.1"/>
</dbReference>
<dbReference type="Pfam" id="PF00095">
    <property type="entry name" value="WAP"/>
    <property type="match status" value="2"/>
</dbReference>
<dbReference type="InterPro" id="IPR008197">
    <property type="entry name" value="WAP_dom"/>
</dbReference>